<reference evidence="2" key="2">
    <citation type="journal article" date="2023" name="BMC Genomics">
        <title>Pest status, molecular evolution, and epigenetic factors derived from the genome assembly of Frankliniella fusca, a thysanopteran phytovirus vector.</title>
        <authorList>
            <person name="Catto M.A."/>
            <person name="Labadie P.E."/>
            <person name="Jacobson A.L."/>
            <person name="Kennedy G.G."/>
            <person name="Srinivasan R."/>
            <person name="Hunt B.G."/>
        </authorList>
    </citation>
    <scope>NUCLEOTIDE SEQUENCE</scope>
    <source>
        <strain evidence="2">PL_HMW_Pooled</strain>
    </source>
</reference>
<evidence type="ECO:0000313" key="3">
    <source>
        <dbReference type="Proteomes" id="UP001219518"/>
    </source>
</evidence>
<name>A0AAE1LEH9_9NEOP</name>
<evidence type="ECO:0000313" key="2">
    <source>
        <dbReference type="EMBL" id="KAK3916505.1"/>
    </source>
</evidence>
<protein>
    <submittedName>
        <fullName evidence="2">tRNA(Ile)-lysidine synthase</fullName>
    </submittedName>
</protein>
<organism evidence="2 3">
    <name type="scientific">Frankliniella fusca</name>
    <dbReference type="NCBI Taxonomy" id="407009"/>
    <lineage>
        <taxon>Eukaryota</taxon>
        <taxon>Metazoa</taxon>
        <taxon>Ecdysozoa</taxon>
        <taxon>Arthropoda</taxon>
        <taxon>Hexapoda</taxon>
        <taxon>Insecta</taxon>
        <taxon>Pterygota</taxon>
        <taxon>Neoptera</taxon>
        <taxon>Paraneoptera</taxon>
        <taxon>Thysanoptera</taxon>
        <taxon>Terebrantia</taxon>
        <taxon>Thripoidea</taxon>
        <taxon>Thripidae</taxon>
        <taxon>Frankliniella</taxon>
    </lineage>
</organism>
<dbReference type="Pfam" id="PF14214">
    <property type="entry name" value="Helitron_like_N"/>
    <property type="match status" value="1"/>
</dbReference>
<dbReference type="AlphaFoldDB" id="A0AAE1LEH9"/>
<feature type="domain" description="Helitron helicase-like" evidence="1">
    <location>
        <begin position="112"/>
        <end position="269"/>
    </location>
</feature>
<dbReference type="InterPro" id="IPR025476">
    <property type="entry name" value="Helitron_helicase-like"/>
</dbReference>
<comment type="caution">
    <text evidence="2">The sequence shown here is derived from an EMBL/GenBank/DDBJ whole genome shotgun (WGS) entry which is preliminary data.</text>
</comment>
<dbReference type="EMBL" id="JAHWGI010000537">
    <property type="protein sequence ID" value="KAK3916505.1"/>
    <property type="molecule type" value="Genomic_DNA"/>
</dbReference>
<accession>A0AAE1LEH9</accession>
<proteinExistence type="predicted"/>
<keyword evidence="3" id="KW-1185">Reference proteome</keyword>
<dbReference type="Proteomes" id="UP001219518">
    <property type="component" value="Unassembled WGS sequence"/>
</dbReference>
<reference evidence="2" key="1">
    <citation type="submission" date="2021-07" db="EMBL/GenBank/DDBJ databases">
        <authorList>
            <person name="Catto M.A."/>
            <person name="Jacobson A."/>
            <person name="Kennedy G."/>
            <person name="Labadie P."/>
            <person name="Hunt B.G."/>
            <person name="Srinivasan R."/>
        </authorList>
    </citation>
    <scope>NUCLEOTIDE SEQUENCE</scope>
    <source>
        <strain evidence="2">PL_HMW_Pooled</strain>
        <tissue evidence="2">Head</tissue>
    </source>
</reference>
<sequence length="276" mass="32093">MTIKEISPEDSDISVFLKTIEIEDGNDMDVDESTHQDNENEDIVEESCFPSNFHLSQNEHVKQKMNWPTLGTSPFSEFTTPGYMACAFPTLFPYGNAGVHDSRPKEVKPHQYFRHLMNYHDKRFAQHKTFRFFPYNSWLRWTALNDGNVFVRNNAEFQNLTIGAMKEMINENPSLMKSVMYQANNIKGSKAYWYARAGELRDMVEQLGLPSKFLTMSCAGGHWKDLYRLLTSDNLDNISEKERRDLVQNNPYIVDSFFQHRVTSSIKNVSVKVLEY</sequence>
<gene>
    <name evidence="2" type="ORF">KUF71_006276</name>
</gene>
<evidence type="ECO:0000259" key="1">
    <source>
        <dbReference type="Pfam" id="PF14214"/>
    </source>
</evidence>